<dbReference type="GO" id="GO:0003677">
    <property type="term" value="F:DNA binding"/>
    <property type="evidence" value="ECO:0007669"/>
    <property type="project" value="UniProtKB-UniRule"/>
</dbReference>
<keyword evidence="2" id="KW-0229">DNA integration</keyword>
<gene>
    <name evidence="8" type="ORF">NHF51_12240</name>
</gene>
<dbReference type="GO" id="GO:0006310">
    <property type="term" value="P:DNA recombination"/>
    <property type="evidence" value="ECO:0007669"/>
    <property type="project" value="UniProtKB-KW"/>
</dbReference>
<evidence type="ECO:0000259" key="6">
    <source>
        <dbReference type="PROSITE" id="PS51898"/>
    </source>
</evidence>
<dbReference type="PANTHER" id="PTHR30349">
    <property type="entry name" value="PHAGE INTEGRASE-RELATED"/>
    <property type="match status" value="1"/>
</dbReference>
<dbReference type="InterPro" id="IPR002104">
    <property type="entry name" value="Integrase_catalytic"/>
</dbReference>
<dbReference type="PROSITE" id="PS51898">
    <property type="entry name" value="TYR_RECOMBINASE"/>
    <property type="match status" value="1"/>
</dbReference>
<dbReference type="InterPro" id="IPR013762">
    <property type="entry name" value="Integrase-like_cat_sf"/>
</dbReference>
<evidence type="ECO:0000256" key="5">
    <source>
        <dbReference type="PROSITE-ProRule" id="PRU01248"/>
    </source>
</evidence>
<dbReference type="PROSITE" id="PS51900">
    <property type="entry name" value="CB"/>
    <property type="match status" value="1"/>
</dbReference>
<dbReference type="Proteomes" id="UP001056890">
    <property type="component" value="Chromosome"/>
</dbReference>
<dbReference type="Gene3D" id="1.10.443.10">
    <property type="entry name" value="Intergrase catalytic core"/>
    <property type="match status" value="1"/>
</dbReference>
<keyword evidence="4" id="KW-0233">DNA recombination</keyword>
<evidence type="ECO:0008006" key="10">
    <source>
        <dbReference type="Google" id="ProtNLM"/>
    </source>
</evidence>
<evidence type="ECO:0000256" key="2">
    <source>
        <dbReference type="ARBA" id="ARBA00022908"/>
    </source>
</evidence>
<dbReference type="InterPro" id="IPR011010">
    <property type="entry name" value="DNA_brk_join_enz"/>
</dbReference>
<name>A0AAE9MEL9_9GAMM</name>
<dbReference type="InterPro" id="IPR050090">
    <property type="entry name" value="Tyrosine_recombinase_XerCD"/>
</dbReference>
<evidence type="ECO:0000259" key="7">
    <source>
        <dbReference type="PROSITE" id="PS51900"/>
    </source>
</evidence>
<organism evidence="8 9">
    <name type="scientific">Aeromonas encheleia</name>
    <dbReference type="NCBI Taxonomy" id="73010"/>
    <lineage>
        <taxon>Bacteria</taxon>
        <taxon>Pseudomonadati</taxon>
        <taxon>Pseudomonadota</taxon>
        <taxon>Gammaproteobacteria</taxon>
        <taxon>Aeromonadales</taxon>
        <taxon>Aeromonadaceae</taxon>
        <taxon>Aeromonas</taxon>
    </lineage>
</organism>
<dbReference type="RefSeq" id="WP_252994541.1">
    <property type="nucleotide sequence ID" value="NZ_CP099717.1"/>
</dbReference>
<evidence type="ECO:0000313" key="8">
    <source>
        <dbReference type="EMBL" id="USV56128.1"/>
    </source>
</evidence>
<evidence type="ECO:0000256" key="3">
    <source>
        <dbReference type="ARBA" id="ARBA00023125"/>
    </source>
</evidence>
<dbReference type="SUPFAM" id="SSF56349">
    <property type="entry name" value="DNA breaking-rejoining enzymes"/>
    <property type="match status" value="1"/>
</dbReference>
<dbReference type="EMBL" id="CP099717">
    <property type="protein sequence ID" value="USV56128.1"/>
    <property type="molecule type" value="Genomic_DNA"/>
</dbReference>
<reference evidence="8" key="1">
    <citation type="submission" date="2022-06" db="EMBL/GenBank/DDBJ databases">
        <title>Complete Genome of Aeromonas sp. Strain SOD01 Isolated from an Urban Freshwater Stream.</title>
        <authorList>
            <person name="Williams L.E."/>
            <person name="Brysgel T."/>
            <person name="Capestro E.M."/>
            <person name="Foltz G.V."/>
            <person name="Gardner A.E."/>
            <person name="Ingrassia J."/>
            <person name="Peterson E."/>
            <person name="Arruda J."/>
            <person name="Flaherty I."/>
            <person name="Hunt M."/>
            <person name="Pappas G."/>
            <person name="Ramsaran S."/>
            <person name="Rocha M."/>
        </authorList>
    </citation>
    <scope>NUCLEOTIDE SEQUENCE</scope>
    <source>
        <strain evidence="8">SOD01</strain>
    </source>
</reference>
<comment type="similarity">
    <text evidence="1">Belongs to the 'phage' integrase family.</text>
</comment>
<protein>
    <recommendedName>
        <fullName evidence="10">Tyr recombinase domain-containing protein</fullName>
    </recommendedName>
</protein>
<evidence type="ECO:0000256" key="1">
    <source>
        <dbReference type="ARBA" id="ARBA00008857"/>
    </source>
</evidence>
<keyword evidence="9" id="KW-1185">Reference proteome</keyword>
<accession>A0AAE9MEL9</accession>
<dbReference type="GO" id="GO:0015074">
    <property type="term" value="P:DNA integration"/>
    <property type="evidence" value="ECO:0007669"/>
    <property type="project" value="UniProtKB-KW"/>
</dbReference>
<proteinExistence type="inferred from homology"/>
<feature type="domain" description="Core-binding (CB)" evidence="7">
    <location>
        <begin position="191"/>
        <end position="318"/>
    </location>
</feature>
<dbReference type="AlphaFoldDB" id="A0AAE9MEL9"/>
<dbReference type="Pfam" id="PF20172">
    <property type="entry name" value="DUF6538"/>
    <property type="match status" value="1"/>
</dbReference>
<dbReference type="InterPro" id="IPR044068">
    <property type="entry name" value="CB"/>
</dbReference>
<dbReference type="PANTHER" id="PTHR30349:SF41">
    <property type="entry name" value="INTEGRASE_RECOMBINASE PROTEIN MJ0367-RELATED"/>
    <property type="match status" value="1"/>
</dbReference>
<sequence length="524" mass="60671">MRSFSSYLIRRNQTYYLKVTVPKAVQHLTARREVVKSLGTDSLSESRDKVMGKLPLIKRLKAMSPRNTTTQVLQELFDELTDFDNIALHGRYQYEPDTGAVDPYLAAHIGQLGAIEGLMEGGAARSTDDDFWFTDVRPDYSNKKQHMLFEELYAFLLDMRIKKMTTGTHREQLREGRRLLQEMLEEVNEAKPAYLLSQAWGKFYAANQEKWVKGKSAGDAQKVLSDWNGDFKWMMLRLSDIPVTDVTSKMVKNMLGFYESRPDTRFTCEKTGSAYKRMPIEDVYTLIVDGDIPEEHEIGGNTLMRFHMALKDFFEWLVEEDEDSGIATNPALGFRFKFKESDIRTKFTNEEIRKFEAFALEQREPWKKWVILLAIYTGARLGDIKKIMSHDAKAELLEDSGVKYYRIKYGKTKAAIRNIPIPKKLLDYGILDALKKPMFTSHVSNYFPRWREKIGIPDTDINDRNRTFHSFRHSFKSQAAITIKDQRTEDTLMGHEPKGSAGDKVYLTYDISVLKEAIDKVHYE</sequence>
<dbReference type="InterPro" id="IPR046668">
    <property type="entry name" value="DUF6538"/>
</dbReference>
<evidence type="ECO:0000256" key="4">
    <source>
        <dbReference type="ARBA" id="ARBA00023172"/>
    </source>
</evidence>
<evidence type="ECO:0000313" key="9">
    <source>
        <dbReference type="Proteomes" id="UP001056890"/>
    </source>
</evidence>
<keyword evidence="3 5" id="KW-0238">DNA-binding</keyword>
<feature type="domain" description="Tyr recombinase" evidence="6">
    <location>
        <begin position="342"/>
        <end position="519"/>
    </location>
</feature>